<dbReference type="Pfam" id="PF20149">
    <property type="entry name" value="DUF6532"/>
    <property type="match status" value="1"/>
</dbReference>
<name>A0AAD4LZ38_9AGAM</name>
<protein>
    <recommendedName>
        <fullName evidence="2">DUF6532 domain-containing protein</fullName>
    </recommendedName>
</protein>
<proteinExistence type="predicted"/>
<dbReference type="AlphaFoldDB" id="A0AAD4LZ38"/>
<dbReference type="Proteomes" id="UP001203297">
    <property type="component" value="Unassembled WGS sequence"/>
</dbReference>
<gene>
    <name evidence="3" type="ORF">B0F90DRAFT_1927313</name>
</gene>
<dbReference type="InterPro" id="IPR045341">
    <property type="entry name" value="DUF6532"/>
</dbReference>
<evidence type="ECO:0000313" key="3">
    <source>
        <dbReference type="EMBL" id="KAI0296109.1"/>
    </source>
</evidence>
<evidence type="ECO:0000259" key="2">
    <source>
        <dbReference type="Pfam" id="PF20149"/>
    </source>
</evidence>
<feature type="domain" description="DUF6532" evidence="2">
    <location>
        <begin position="47"/>
        <end position="233"/>
    </location>
</feature>
<comment type="caution">
    <text evidence="3">The sequence shown here is derived from an EMBL/GenBank/DDBJ whole genome shotgun (WGS) entry which is preliminary data.</text>
</comment>
<sequence length="306" mass="34934">MTPRRLTQDISRARISQTTSDRARDAEFHGFSQETYDEQLQHTIIAAEATYRCYLSTKGPFPTHEQELNWVKSVWPVASTKTGTQFAPPSNLAERLAAVCIRFRADVKAKIAPLVERIFEFETGESPERLGRNTERARYLKTDAAFINGENGVPYQHPIIQQCINVIWFGDRRGEGVMFSEEFYPIPYEAVALVLAVIECCLDEWSKGSRIEIPFAYEHYKETHLYHLSALKALTLQGLNTRHCDPLHQLRRDLYDEGRRHTGVTPRVLTDSRQIWSQERVNAACEGLLPAWFAKLPPPSITDAGN</sequence>
<reference evidence="3" key="1">
    <citation type="journal article" date="2022" name="New Phytol.">
        <title>Evolutionary transition to the ectomycorrhizal habit in the genomes of a hyperdiverse lineage of mushroom-forming fungi.</title>
        <authorList>
            <person name="Looney B."/>
            <person name="Miyauchi S."/>
            <person name="Morin E."/>
            <person name="Drula E."/>
            <person name="Courty P.E."/>
            <person name="Kohler A."/>
            <person name="Kuo A."/>
            <person name="LaButti K."/>
            <person name="Pangilinan J."/>
            <person name="Lipzen A."/>
            <person name="Riley R."/>
            <person name="Andreopoulos W."/>
            <person name="He G."/>
            <person name="Johnson J."/>
            <person name="Nolan M."/>
            <person name="Tritt A."/>
            <person name="Barry K.W."/>
            <person name="Grigoriev I.V."/>
            <person name="Nagy L.G."/>
            <person name="Hibbett D."/>
            <person name="Henrissat B."/>
            <person name="Matheny P.B."/>
            <person name="Labbe J."/>
            <person name="Martin F.M."/>
        </authorList>
    </citation>
    <scope>NUCLEOTIDE SEQUENCE</scope>
    <source>
        <strain evidence="3">BPL690</strain>
    </source>
</reference>
<keyword evidence="4" id="KW-1185">Reference proteome</keyword>
<accession>A0AAD4LZ38</accession>
<dbReference type="EMBL" id="WTXG01000051">
    <property type="protein sequence ID" value="KAI0296109.1"/>
    <property type="molecule type" value="Genomic_DNA"/>
</dbReference>
<feature type="region of interest" description="Disordered" evidence="1">
    <location>
        <begin position="1"/>
        <end position="24"/>
    </location>
</feature>
<evidence type="ECO:0000313" key="4">
    <source>
        <dbReference type="Proteomes" id="UP001203297"/>
    </source>
</evidence>
<feature type="compositionally biased region" description="Polar residues" evidence="1">
    <location>
        <begin position="8"/>
        <end position="20"/>
    </location>
</feature>
<organism evidence="3 4">
    <name type="scientific">Multifurca ochricompacta</name>
    <dbReference type="NCBI Taxonomy" id="376703"/>
    <lineage>
        <taxon>Eukaryota</taxon>
        <taxon>Fungi</taxon>
        <taxon>Dikarya</taxon>
        <taxon>Basidiomycota</taxon>
        <taxon>Agaricomycotina</taxon>
        <taxon>Agaricomycetes</taxon>
        <taxon>Russulales</taxon>
        <taxon>Russulaceae</taxon>
        <taxon>Multifurca</taxon>
    </lineage>
</organism>
<evidence type="ECO:0000256" key="1">
    <source>
        <dbReference type="SAM" id="MobiDB-lite"/>
    </source>
</evidence>